<comment type="caution">
    <text evidence="3">The sequence shown here is derived from an EMBL/GenBank/DDBJ whole genome shotgun (WGS) entry which is preliminary data.</text>
</comment>
<name>A0A814TDZ3_9BILA</name>
<evidence type="ECO:0000256" key="1">
    <source>
        <dbReference type="SAM" id="Coils"/>
    </source>
</evidence>
<dbReference type="Proteomes" id="UP000663882">
    <property type="component" value="Unassembled WGS sequence"/>
</dbReference>
<protein>
    <submittedName>
        <fullName evidence="3">Uncharacterized protein</fullName>
    </submittedName>
</protein>
<feature type="coiled-coil region" evidence="1">
    <location>
        <begin position="110"/>
        <end position="137"/>
    </location>
</feature>
<evidence type="ECO:0000313" key="5">
    <source>
        <dbReference type="Proteomes" id="UP000663882"/>
    </source>
</evidence>
<dbReference type="EMBL" id="CAJOAX010001534">
    <property type="protein sequence ID" value="CAF3724177.1"/>
    <property type="molecule type" value="Genomic_DNA"/>
</dbReference>
<reference evidence="3" key="1">
    <citation type="submission" date="2021-02" db="EMBL/GenBank/DDBJ databases">
        <authorList>
            <person name="Nowell W R."/>
        </authorList>
    </citation>
    <scope>NUCLEOTIDE SEQUENCE</scope>
</reference>
<proteinExistence type="predicted"/>
<evidence type="ECO:0000256" key="2">
    <source>
        <dbReference type="SAM" id="MobiDB-lite"/>
    </source>
</evidence>
<evidence type="ECO:0000313" key="3">
    <source>
        <dbReference type="EMBL" id="CAF1159535.1"/>
    </source>
</evidence>
<dbReference type="Proteomes" id="UP000663823">
    <property type="component" value="Unassembled WGS sequence"/>
</dbReference>
<gene>
    <name evidence="4" type="ORF">OTI717_LOCUS14018</name>
    <name evidence="3" type="ORF">RFH988_LOCUS22362</name>
</gene>
<keyword evidence="1" id="KW-0175">Coiled coil</keyword>
<dbReference type="EMBL" id="CAJNOO010001482">
    <property type="protein sequence ID" value="CAF1159535.1"/>
    <property type="molecule type" value="Genomic_DNA"/>
</dbReference>
<organism evidence="3 5">
    <name type="scientific">Rotaria sordida</name>
    <dbReference type="NCBI Taxonomy" id="392033"/>
    <lineage>
        <taxon>Eukaryota</taxon>
        <taxon>Metazoa</taxon>
        <taxon>Spiralia</taxon>
        <taxon>Gnathifera</taxon>
        <taxon>Rotifera</taxon>
        <taxon>Eurotatoria</taxon>
        <taxon>Bdelloidea</taxon>
        <taxon>Philodinida</taxon>
        <taxon>Philodinidae</taxon>
        <taxon>Rotaria</taxon>
    </lineage>
</organism>
<dbReference type="AlphaFoldDB" id="A0A814TDZ3"/>
<evidence type="ECO:0000313" key="4">
    <source>
        <dbReference type="EMBL" id="CAF3724177.1"/>
    </source>
</evidence>
<accession>A0A814TDZ3</accession>
<dbReference type="OrthoDB" id="10020487at2759"/>
<feature type="compositionally biased region" description="Polar residues" evidence="2">
    <location>
        <begin position="264"/>
        <end position="287"/>
    </location>
</feature>
<sequence length="287" mass="31976">MSRLSPSTAVPNVWAAAAGSSAPGPTITGPILQDGGNPTGLSTINNLNVPSSTIGNRSNLPPIPTFPSVQQPVGLANSLGSNYYATSISVPPFNPIATNFVSDPTQIIRNEANNRRLRQLEDENAQRRNAAMSLQQMGTHILQSQMDVQEQVLQYQFMLEQCMDTLDYQNFILNGQSEELALIRAKMRHFEYFMDAIKQMKKSKLLRRNTLEDSNINDCDFFNVPNPLLPLFTGRLTSSQFQPLNLRYRSPTGRSSKLNESRRMTPSMSNLSTDNVRLSRPLSNLNN</sequence>
<feature type="region of interest" description="Disordered" evidence="2">
    <location>
        <begin position="246"/>
        <end position="287"/>
    </location>
</feature>